<evidence type="ECO:0000313" key="2">
    <source>
        <dbReference type="EMBL" id="PVD33418.1"/>
    </source>
</evidence>
<comment type="caution">
    <text evidence="2">The sequence shown here is derived from an EMBL/GenBank/DDBJ whole genome shotgun (WGS) entry which is preliminary data.</text>
</comment>
<dbReference type="EMBL" id="PZQS01000003">
    <property type="protein sequence ID" value="PVD33418.1"/>
    <property type="molecule type" value="Genomic_DNA"/>
</dbReference>
<sequence>MDAAQVQERDKGSTAQQRTTGGCFTGVSNRLCVCDRGRNIRRASCTAILPDPPPPPPPPPPTSTATTFSTWRLGACDLLACNTLSLFLHCSSRRHYRRRRQQPAIDVGHSPPRESRLILKARAAPRDPGKANTPSTRP</sequence>
<gene>
    <name evidence="2" type="ORF">C0Q70_04674</name>
</gene>
<dbReference type="Proteomes" id="UP000245119">
    <property type="component" value="Linkage Group LG3"/>
</dbReference>
<feature type="region of interest" description="Disordered" evidence="1">
    <location>
        <begin position="46"/>
        <end position="66"/>
    </location>
</feature>
<evidence type="ECO:0000256" key="1">
    <source>
        <dbReference type="SAM" id="MobiDB-lite"/>
    </source>
</evidence>
<protein>
    <submittedName>
        <fullName evidence="2">Uncharacterized protein</fullName>
    </submittedName>
</protein>
<accession>A0A2T7PJ18</accession>
<name>A0A2T7PJ18_POMCA</name>
<proteinExistence type="predicted"/>
<feature type="region of interest" description="Disordered" evidence="1">
    <location>
        <begin position="1"/>
        <end position="20"/>
    </location>
</feature>
<feature type="region of interest" description="Disordered" evidence="1">
    <location>
        <begin position="98"/>
        <end position="138"/>
    </location>
</feature>
<keyword evidence="3" id="KW-1185">Reference proteome</keyword>
<dbReference type="AlphaFoldDB" id="A0A2T7PJ18"/>
<feature type="compositionally biased region" description="Pro residues" evidence="1">
    <location>
        <begin position="50"/>
        <end position="62"/>
    </location>
</feature>
<organism evidence="2 3">
    <name type="scientific">Pomacea canaliculata</name>
    <name type="common">Golden apple snail</name>
    <dbReference type="NCBI Taxonomy" id="400727"/>
    <lineage>
        <taxon>Eukaryota</taxon>
        <taxon>Metazoa</taxon>
        <taxon>Spiralia</taxon>
        <taxon>Lophotrochozoa</taxon>
        <taxon>Mollusca</taxon>
        <taxon>Gastropoda</taxon>
        <taxon>Caenogastropoda</taxon>
        <taxon>Architaenioglossa</taxon>
        <taxon>Ampullarioidea</taxon>
        <taxon>Ampullariidae</taxon>
        <taxon>Pomacea</taxon>
    </lineage>
</organism>
<reference evidence="2 3" key="1">
    <citation type="submission" date="2018-04" db="EMBL/GenBank/DDBJ databases">
        <title>The genome of golden apple snail Pomacea canaliculata provides insight into stress tolerance and invasive adaptation.</title>
        <authorList>
            <person name="Liu C."/>
            <person name="Liu B."/>
            <person name="Ren Y."/>
            <person name="Zhang Y."/>
            <person name="Wang H."/>
            <person name="Li S."/>
            <person name="Jiang F."/>
            <person name="Yin L."/>
            <person name="Zhang G."/>
            <person name="Qian W."/>
            <person name="Fan W."/>
        </authorList>
    </citation>
    <scope>NUCLEOTIDE SEQUENCE [LARGE SCALE GENOMIC DNA]</scope>
    <source>
        <strain evidence="2">SZHN2017</strain>
        <tissue evidence="2">Muscle</tissue>
    </source>
</reference>
<evidence type="ECO:0000313" key="3">
    <source>
        <dbReference type="Proteomes" id="UP000245119"/>
    </source>
</evidence>